<name>A0A318KD91_9NOCA</name>
<dbReference type="RefSeq" id="WP_146251347.1">
    <property type="nucleotide sequence ID" value="NZ_QJKF01000019.1"/>
</dbReference>
<dbReference type="OrthoDB" id="5196166at2"/>
<dbReference type="Proteomes" id="UP000247569">
    <property type="component" value="Unassembled WGS sequence"/>
</dbReference>
<dbReference type="AlphaFoldDB" id="A0A318KD91"/>
<keyword evidence="2" id="KW-1185">Reference proteome</keyword>
<dbReference type="EMBL" id="QJKF01000019">
    <property type="protein sequence ID" value="PXX56554.1"/>
    <property type="molecule type" value="Genomic_DNA"/>
</dbReference>
<protein>
    <submittedName>
        <fullName evidence="1">Uncharacterized protein</fullName>
    </submittedName>
</protein>
<evidence type="ECO:0000313" key="1">
    <source>
        <dbReference type="EMBL" id="PXX56554.1"/>
    </source>
</evidence>
<accession>A0A318KD91</accession>
<organism evidence="1 2">
    <name type="scientific">Nocardia tenerifensis</name>
    <dbReference type="NCBI Taxonomy" id="228006"/>
    <lineage>
        <taxon>Bacteria</taxon>
        <taxon>Bacillati</taxon>
        <taxon>Actinomycetota</taxon>
        <taxon>Actinomycetes</taxon>
        <taxon>Mycobacteriales</taxon>
        <taxon>Nocardiaceae</taxon>
        <taxon>Nocardia</taxon>
    </lineage>
</organism>
<reference evidence="1 2" key="1">
    <citation type="submission" date="2018-05" db="EMBL/GenBank/DDBJ databases">
        <title>Genomic Encyclopedia of Type Strains, Phase IV (KMG-IV): sequencing the most valuable type-strain genomes for metagenomic binning, comparative biology and taxonomic classification.</title>
        <authorList>
            <person name="Goeker M."/>
        </authorList>
    </citation>
    <scope>NUCLEOTIDE SEQUENCE [LARGE SCALE GENOMIC DNA]</scope>
    <source>
        <strain evidence="1 2">DSM 44704</strain>
    </source>
</reference>
<sequence>MADMTMTWELALDHLADTVIEAFAEVARQHGDAGYLQKWCAPFPHAALQALVEVHRRARRN</sequence>
<evidence type="ECO:0000313" key="2">
    <source>
        <dbReference type="Proteomes" id="UP000247569"/>
    </source>
</evidence>
<gene>
    <name evidence="1" type="ORF">DFR70_119106</name>
</gene>
<comment type="caution">
    <text evidence="1">The sequence shown here is derived from an EMBL/GenBank/DDBJ whole genome shotgun (WGS) entry which is preliminary data.</text>
</comment>
<proteinExistence type="predicted"/>